<dbReference type="eggNOG" id="ENOG502SKVE">
    <property type="taxonomic scope" value="Eukaryota"/>
</dbReference>
<dbReference type="GeneID" id="25795279"/>
<sequence>MGSLTDPREELLAKMKSCSIVIPELQPMFTSWPAAVNPEWKNIVSDMNARISSLYSDPVKVAKLQSCDFALFASAWWPRAPREQLRILAYLAFWLFIWDDEIDESTGALSNNFVASEKYRLDTMHYVAQTLGLHNTSDTDSNKHGFVPLNAIIRSFDVIGEALSQAYNIEQRKRFLQEMDFFIQKAQVEQKSRLDGRILSLEEYWDIRMGTSAVGVIMAVNEFSANVRISDAIMDHPDMRILWDESNINVSM</sequence>
<dbReference type="InParanoid" id="G9MUQ3"/>
<dbReference type="OMA" id="HIHKAND"/>
<accession>G9MUQ3</accession>
<evidence type="ECO:0008006" key="3">
    <source>
        <dbReference type="Google" id="ProtNLM"/>
    </source>
</evidence>
<protein>
    <recommendedName>
        <fullName evidence="3">Terpene synthase</fullName>
    </recommendedName>
</protein>
<reference evidence="1 2" key="1">
    <citation type="journal article" date="2011" name="Genome Biol.">
        <title>Comparative genome sequence analysis underscores mycoparasitism as the ancestral life style of Trichoderma.</title>
        <authorList>
            <person name="Kubicek C.P."/>
            <person name="Herrera-Estrella A."/>
            <person name="Seidl-Seiboth V."/>
            <person name="Martinez D.A."/>
            <person name="Druzhinina I.S."/>
            <person name="Thon M."/>
            <person name="Zeilinger S."/>
            <person name="Casas-Flores S."/>
            <person name="Horwitz B.A."/>
            <person name="Mukherjee P.K."/>
            <person name="Mukherjee M."/>
            <person name="Kredics L."/>
            <person name="Alcaraz L.D."/>
            <person name="Aerts A."/>
            <person name="Antal Z."/>
            <person name="Atanasova L."/>
            <person name="Cervantes-Badillo M.G."/>
            <person name="Challacombe J."/>
            <person name="Chertkov O."/>
            <person name="McCluskey K."/>
            <person name="Coulpier F."/>
            <person name="Deshpande N."/>
            <person name="von Doehren H."/>
            <person name="Ebbole D.J."/>
            <person name="Esquivel-Naranjo E.U."/>
            <person name="Fekete E."/>
            <person name="Flipphi M."/>
            <person name="Glaser F."/>
            <person name="Gomez-Rodriguez E.Y."/>
            <person name="Gruber S."/>
            <person name="Han C."/>
            <person name="Henrissat B."/>
            <person name="Hermosa R."/>
            <person name="Hernandez-Onate M."/>
            <person name="Karaffa L."/>
            <person name="Kosti I."/>
            <person name="Le Crom S."/>
            <person name="Lindquist E."/>
            <person name="Lucas S."/>
            <person name="Luebeck M."/>
            <person name="Luebeck P.S."/>
            <person name="Margeot A."/>
            <person name="Metz B."/>
            <person name="Misra M."/>
            <person name="Nevalainen H."/>
            <person name="Omann M."/>
            <person name="Packer N."/>
            <person name="Perrone G."/>
            <person name="Uresti-Rivera E.E."/>
            <person name="Salamov A."/>
            <person name="Schmoll M."/>
            <person name="Seiboth B."/>
            <person name="Shapiro H."/>
            <person name="Sukno S."/>
            <person name="Tamayo-Ramos J.A."/>
            <person name="Tisch D."/>
            <person name="Wiest A."/>
            <person name="Wilkinson H.H."/>
            <person name="Zhang M."/>
            <person name="Coutinho P.M."/>
            <person name="Kenerley C.M."/>
            <person name="Monte E."/>
            <person name="Baker S.E."/>
            <person name="Grigoriev I.V."/>
        </authorList>
    </citation>
    <scope>NUCLEOTIDE SEQUENCE [LARGE SCALE GENOMIC DNA]</scope>
    <source>
        <strain evidence="2">Gv29-8 / FGSC 10586</strain>
    </source>
</reference>
<organism evidence="1 2">
    <name type="scientific">Hypocrea virens (strain Gv29-8 / FGSC 10586)</name>
    <name type="common">Gliocladium virens</name>
    <name type="synonym">Trichoderma virens</name>
    <dbReference type="NCBI Taxonomy" id="413071"/>
    <lineage>
        <taxon>Eukaryota</taxon>
        <taxon>Fungi</taxon>
        <taxon>Dikarya</taxon>
        <taxon>Ascomycota</taxon>
        <taxon>Pezizomycotina</taxon>
        <taxon>Sordariomycetes</taxon>
        <taxon>Hypocreomycetidae</taxon>
        <taxon>Hypocreales</taxon>
        <taxon>Hypocreaceae</taxon>
        <taxon>Trichoderma</taxon>
    </lineage>
</organism>
<dbReference type="AlphaFoldDB" id="G9MUQ3"/>
<dbReference type="HOGENOM" id="CLU_042538_3_1_1"/>
<name>G9MUQ3_HYPVG</name>
<dbReference type="VEuPathDB" id="FungiDB:TRIVIDRAFT_53145"/>
<comment type="caution">
    <text evidence="1">The sequence shown here is derived from an EMBL/GenBank/DDBJ whole genome shotgun (WGS) entry which is preliminary data.</text>
</comment>
<proteinExistence type="predicted"/>
<dbReference type="InterPro" id="IPR008949">
    <property type="entry name" value="Isoprenoid_synthase_dom_sf"/>
</dbReference>
<dbReference type="OrthoDB" id="2861623at2759"/>
<dbReference type="RefSeq" id="XP_013956042.1">
    <property type="nucleotide sequence ID" value="XM_014100567.1"/>
</dbReference>
<dbReference type="Pfam" id="PF19086">
    <property type="entry name" value="Terpene_syn_C_2"/>
    <property type="match status" value="1"/>
</dbReference>
<gene>
    <name evidence="1" type="ORF">TRIVIDRAFT_53145</name>
</gene>
<dbReference type="Proteomes" id="UP000007115">
    <property type="component" value="Unassembled WGS sequence"/>
</dbReference>
<evidence type="ECO:0000313" key="2">
    <source>
        <dbReference type="Proteomes" id="UP000007115"/>
    </source>
</evidence>
<dbReference type="SUPFAM" id="SSF48576">
    <property type="entry name" value="Terpenoid synthases"/>
    <property type="match status" value="1"/>
</dbReference>
<evidence type="ECO:0000313" key="1">
    <source>
        <dbReference type="EMBL" id="EHK21849.1"/>
    </source>
</evidence>
<dbReference type="Gene3D" id="1.10.600.10">
    <property type="entry name" value="Farnesyl Diphosphate Synthase"/>
    <property type="match status" value="1"/>
</dbReference>
<dbReference type="STRING" id="413071.G9MUQ3"/>
<dbReference type="EMBL" id="ABDF02000060">
    <property type="protein sequence ID" value="EHK21849.1"/>
    <property type="molecule type" value="Genomic_DNA"/>
</dbReference>
<keyword evidence="2" id="KW-1185">Reference proteome</keyword>